<organism evidence="1 2">
    <name type="scientific">Chitinophaga silvisoli</name>
    <dbReference type="NCBI Taxonomy" id="2291814"/>
    <lineage>
        <taxon>Bacteria</taxon>
        <taxon>Pseudomonadati</taxon>
        <taxon>Bacteroidota</taxon>
        <taxon>Chitinophagia</taxon>
        <taxon>Chitinophagales</taxon>
        <taxon>Chitinophagaceae</taxon>
        <taxon>Chitinophaga</taxon>
    </lineage>
</organism>
<evidence type="ECO:0000313" key="1">
    <source>
        <dbReference type="EMBL" id="RFM32352.1"/>
    </source>
</evidence>
<name>A0A3E1NWQ6_9BACT</name>
<sequence>MTLDGGLIAAENFTYSGKTQVVFRKFNADKTIGLSNWMKVDSSLIMYRVFQRTDSSYAGSGGYNNGAFLLFTQPSGLRGCSDRAVKVTLNTLSTSYSTTDTFAINYKWETSYMVDYSVTAIGVHPIHKKIGCDGTLQGCYTLHKGPLLCGNSTPVFGKVAVNSVTNCTDNEFFAVSKGTEIYNSYRDSLNGSFDADYLAMAIAGGQQEVFTVSYSTSEYHYTLSYYDQAGNLVKIIPPACVVIDRSTDWVNRVRAARAAGTTIVPPHSMATQFRYNTLILKVAQISPDGGITHFWYDRLGRLILSQDGNQLKENRYRYISYDKIGRINEIGELSSATLMNDFISRDTTLLFNWLAAASTSRKEIARTNYDNAYSSLSELQLTPGNL</sequence>
<proteinExistence type="predicted"/>
<evidence type="ECO:0000313" key="2">
    <source>
        <dbReference type="Proteomes" id="UP000261174"/>
    </source>
</evidence>
<reference evidence="1 2" key="1">
    <citation type="submission" date="2018-08" db="EMBL/GenBank/DDBJ databases">
        <title>Chitinophaga sp. K20C18050901, a novel bacterium isolated from forest soil.</title>
        <authorList>
            <person name="Wang C."/>
        </authorList>
    </citation>
    <scope>NUCLEOTIDE SEQUENCE [LARGE SCALE GENOMIC DNA]</scope>
    <source>
        <strain evidence="1 2">K20C18050901</strain>
    </source>
</reference>
<accession>A0A3E1NWQ6</accession>
<dbReference type="Gene3D" id="2.180.10.10">
    <property type="entry name" value="RHS repeat-associated core"/>
    <property type="match status" value="1"/>
</dbReference>
<comment type="caution">
    <text evidence="1">The sequence shown here is derived from an EMBL/GenBank/DDBJ whole genome shotgun (WGS) entry which is preliminary data.</text>
</comment>
<gene>
    <name evidence="1" type="ORF">DXN04_21940</name>
</gene>
<dbReference type="AlphaFoldDB" id="A0A3E1NWQ6"/>
<protein>
    <recommendedName>
        <fullName evidence="3">RHS repeat protein</fullName>
    </recommendedName>
</protein>
<dbReference type="EMBL" id="QTJV01000009">
    <property type="protein sequence ID" value="RFM32352.1"/>
    <property type="molecule type" value="Genomic_DNA"/>
</dbReference>
<keyword evidence="2" id="KW-1185">Reference proteome</keyword>
<evidence type="ECO:0008006" key="3">
    <source>
        <dbReference type="Google" id="ProtNLM"/>
    </source>
</evidence>
<dbReference type="Proteomes" id="UP000261174">
    <property type="component" value="Unassembled WGS sequence"/>
</dbReference>